<evidence type="ECO:0000313" key="2">
    <source>
        <dbReference type="EMBL" id="ACV80406.1"/>
    </source>
</evidence>
<dbReference type="HOGENOM" id="CLU_923856_0_0_11"/>
<keyword evidence="1" id="KW-1133">Transmembrane helix</keyword>
<accession>C8XIE1</accession>
<keyword evidence="3" id="KW-1185">Reference proteome</keyword>
<dbReference type="Proteomes" id="UP000002218">
    <property type="component" value="Chromosome"/>
</dbReference>
<dbReference type="EMBL" id="CP001737">
    <property type="protein sequence ID" value="ACV80406.1"/>
    <property type="molecule type" value="Genomic_DNA"/>
</dbReference>
<proteinExistence type="predicted"/>
<dbReference type="STRING" id="479431.Namu_4117"/>
<evidence type="ECO:0000256" key="1">
    <source>
        <dbReference type="SAM" id="Phobius"/>
    </source>
</evidence>
<reference evidence="2 3" key="2">
    <citation type="journal article" date="2010" name="Stand. Genomic Sci.">
        <title>Complete genome sequence of Nakamurella multipartita type strain (Y-104).</title>
        <authorList>
            <person name="Tice H."/>
            <person name="Mayilraj S."/>
            <person name="Sims D."/>
            <person name="Lapidus A."/>
            <person name="Nolan M."/>
            <person name="Lucas S."/>
            <person name="Glavina Del Rio T."/>
            <person name="Copeland A."/>
            <person name="Cheng J.F."/>
            <person name="Meincke L."/>
            <person name="Bruce D."/>
            <person name="Goodwin L."/>
            <person name="Pitluck S."/>
            <person name="Ivanova N."/>
            <person name="Mavromatis K."/>
            <person name="Ovchinnikova G."/>
            <person name="Pati A."/>
            <person name="Chen A."/>
            <person name="Palaniappan K."/>
            <person name="Land M."/>
            <person name="Hauser L."/>
            <person name="Chang Y.J."/>
            <person name="Jeffries C.D."/>
            <person name="Detter J.C."/>
            <person name="Brettin T."/>
            <person name="Rohde M."/>
            <person name="Goker M."/>
            <person name="Bristow J."/>
            <person name="Eisen J.A."/>
            <person name="Markowitz V."/>
            <person name="Hugenholtz P."/>
            <person name="Kyrpides N.C."/>
            <person name="Klenk H.P."/>
            <person name="Chen F."/>
        </authorList>
    </citation>
    <scope>NUCLEOTIDE SEQUENCE [LARGE SCALE GENOMIC DNA]</scope>
    <source>
        <strain evidence="3">ATCC 700099 / DSM 44233 / CIP 104796 / JCM 9543 / NBRC 105858 / Y-104</strain>
    </source>
</reference>
<dbReference type="KEGG" id="nml:Namu_4117"/>
<dbReference type="eggNOG" id="ENOG502ZT3V">
    <property type="taxonomic scope" value="Bacteria"/>
</dbReference>
<dbReference type="InParanoid" id="C8XIE1"/>
<gene>
    <name evidence="2" type="ordered locus">Namu_4117</name>
</gene>
<feature type="transmembrane region" description="Helical" evidence="1">
    <location>
        <begin position="189"/>
        <end position="213"/>
    </location>
</feature>
<dbReference type="AlphaFoldDB" id="C8XIE1"/>
<keyword evidence="1" id="KW-0812">Transmembrane</keyword>
<evidence type="ECO:0000313" key="3">
    <source>
        <dbReference type="Proteomes" id="UP000002218"/>
    </source>
</evidence>
<keyword evidence="1" id="KW-0472">Membrane</keyword>
<protein>
    <submittedName>
        <fullName evidence="2">Uncharacterized protein</fullName>
    </submittedName>
</protein>
<organism evidence="2 3">
    <name type="scientific">Nakamurella multipartita (strain ATCC 700099 / DSM 44233 / CIP 104796 / JCM 9543 / NBRC 105858 / Y-104)</name>
    <name type="common">Microsphaera multipartita</name>
    <dbReference type="NCBI Taxonomy" id="479431"/>
    <lineage>
        <taxon>Bacteria</taxon>
        <taxon>Bacillati</taxon>
        <taxon>Actinomycetota</taxon>
        <taxon>Actinomycetes</taxon>
        <taxon>Nakamurellales</taxon>
        <taxon>Nakamurellaceae</taxon>
        <taxon>Nakamurella</taxon>
    </lineage>
</organism>
<reference evidence="3" key="1">
    <citation type="submission" date="2009-09" db="EMBL/GenBank/DDBJ databases">
        <title>The complete genome of Nakamurella multipartita DSM 44233.</title>
        <authorList>
            <consortium name="US DOE Joint Genome Institute (JGI-PGF)"/>
            <person name="Lucas S."/>
            <person name="Copeland A."/>
            <person name="Lapidus A."/>
            <person name="Glavina del Rio T."/>
            <person name="Dalin E."/>
            <person name="Tice H."/>
            <person name="Bruce D."/>
            <person name="Goodwin L."/>
            <person name="Pitluck S."/>
            <person name="Kyrpides N."/>
            <person name="Mavromatis K."/>
            <person name="Ivanova N."/>
            <person name="Ovchinnikova G."/>
            <person name="Sims D."/>
            <person name="Meincke L."/>
            <person name="Brettin T."/>
            <person name="Detter J.C."/>
            <person name="Han C."/>
            <person name="Larimer F."/>
            <person name="Land M."/>
            <person name="Hauser L."/>
            <person name="Markowitz V."/>
            <person name="Cheng J.-F."/>
            <person name="Hugenholtz P."/>
            <person name="Woyke T."/>
            <person name="Wu D."/>
            <person name="Klenk H.-P."/>
            <person name="Eisen J.A."/>
        </authorList>
    </citation>
    <scope>NUCLEOTIDE SEQUENCE [LARGE SCALE GENOMIC DNA]</scope>
    <source>
        <strain evidence="3">ATCC 700099 / DSM 44233 / CIP 104796 / JCM 9543 / NBRC 105858 / Y-104</strain>
    </source>
</reference>
<name>C8XIE1_NAKMY</name>
<sequence length="301" mass="32410" precursor="true">MRPVPPGRRDGRRAASGRAVLLAALMVVLLGWTVLAWPRVTLPFSAYASVVDKLDTDVVADAGLGLTDEQLAGIRGAIGTRPVAMVFLPADGPSESEVCQAVSPRLPELELIIVKGADGRYGCTGDDVPIRDPGRDDDLRGLAYEIRLNAALRFVADPVAKAQAAALVHDSMVTNGRLEPQERAVRTPWAQVAGTLLIVAVVLAGILLILIGLRRLALYLRVRRTRRQEQEQLRDELDDVLAELALAVVEATPADPRDAGPDHDRAAGYVDLLTRARTADGGWAGLLRQARELLTQKGVRP</sequence>